<gene>
    <name evidence="1" type="ORF">AFUS01_LOCUS623</name>
</gene>
<name>A0A8J2J2K2_9HEXA</name>
<keyword evidence="2" id="KW-1185">Reference proteome</keyword>
<dbReference type="AlphaFoldDB" id="A0A8J2J2K2"/>
<organism evidence="1 2">
    <name type="scientific">Allacma fusca</name>
    <dbReference type="NCBI Taxonomy" id="39272"/>
    <lineage>
        <taxon>Eukaryota</taxon>
        <taxon>Metazoa</taxon>
        <taxon>Ecdysozoa</taxon>
        <taxon>Arthropoda</taxon>
        <taxon>Hexapoda</taxon>
        <taxon>Collembola</taxon>
        <taxon>Symphypleona</taxon>
        <taxon>Sminthuridae</taxon>
        <taxon>Allacma</taxon>
    </lineage>
</organism>
<evidence type="ECO:0000313" key="2">
    <source>
        <dbReference type="Proteomes" id="UP000708208"/>
    </source>
</evidence>
<sequence>AAVRWGMDSLSKNSMSFSPRNLRGLFRNTECNHTGISEAPVNEYPKCSKLKSANKFEPTELDILRADYPSCNSK</sequence>
<protein>
    <submittedName>
        <fullName evidence="1">Uncharacterized protein</fullName>
    </submittedName>
</protein>
<evidence type="ECO:0000313" key="1">
    <source>
        <dbReference type="EMBL" id="CAG7647333.1"/>
    </source>
</evidence>
<dbReference type="EMBL" id="CAJVCH010003123">
    <property type="protein sequence ID" value="CAG7647333.1"/>
    <property type="molecule type" value="Genomic_DNA"/>
</dbReference>
<comment type="caution">
    <text evidence="1">The sequence shown here is derived from an EMBL/GenBank/DDBJ whole genome shotgun (WGS) entry which is preliminary data.</text>
</comment>
<reference evidence="1" key="1">
    <citation type="submission" date="2021-06" db="EMBL/GenBank/DDBJ databases">
        <authorList>
            <person name="Hodson N. C."/>
            <person name="Mongue J. A."/>
            <person name="Jaron S. K."/>
        </authorList>
    </citation>
    <scope>NUCLEOTIDE SEQUENCE</scope>
</reference>
<dbReference type="Proteomes" id="UP000708208">
    <property type="component" value="Unassembled WGS sequence"/>
</dbReference>
<proteinExistence type="predicted"/>
<feature type="non-terminal residue" evidence="1">
    <location>
        <position position="1"/>
    </location>
</feature>
<accession>A0A8J2J2K2</accession>